<dbReference type="Pfam" id="PF14602">
    <property type="entry name" value="Hexapep_2"/>
    <property type="match status" value="1"/>
</dbReference>
<evidence type="ECO:0000313" key="1">
    <source>
        <dbReference type="EMBL" id="MTV32509.1"/>
    </source>
</evidence>
<comment type="caution">
    <text evidence="1">The sequence shown here is derived from an EMBL/GenBank/DDBJ whole genome shotgun (WGS) entry which is preliminary data.</text>
</comment>
<gene>
    <name evidence="1" type="ORF">GJ654_16105</name>
</gene>
<evidence type="ECO:0000313" key="2">
    <source>
        <dbReference type="Proteomes" id="UP000439113"/>
    </source>
</evidence>
<protein>
    <submittedName>
        <fullName evidence="1">Acetyltransferase</fullName>
    </submittedName>
</protein>
<dbReference type="CDD" id="cd04647">
    <property type="entry name" value="LbH_MAT_like"/>
    <property type="match status" value="1"/>
</dbReference>
<organism evidence="1 2">
    <name type="scientific">Rhodoblastus acidophilus</name>
    <name type="common">Rhodopseudomonas acidophila</name>
    <dbReference type="NCBI Taxonomy" id="1074"/>
    <lineage>
        <taxon>Bacteria</taxon>
        <taxon>Pseudomonadati</taxon>
        <taxon>Pseudomonadota</taxon>
        <taxon>Alphaproteobacteria</taxon>
        <taxon>Hyphomicrobiales</taxon>
        <taxon>Rhodoblastaceae</taxon>
        <taxon>Rhodoblastus</taxon>
    </lineage>
</organism>
<dbReference type="Gene3D" id="2.160.10.10">
    <property type="entry name" value="Hexapeptide repeat proteins"/>
    <property type="match status" value="1"/>
</dbReference>
<accession>A0A6N8DPW0</accession>
<dbReference type="InterPro" id="IPR011004">
    <property type="entry name" value="Trimer_LpxA-like_sf"/>
</dbReference>
<dbReference type="Pfam" id="PF00132">
    <property type="entry name" value="Hexapep"/>
    <property type="match status" value="1"/>
</dbReference>
<dbReference type="PANTHER" id="PTHR23416">
    <property type="entry name" value="SIALIC ACID SYNTHASE-RELATED"/>
    <property type="match status" value="1"/>
</dbReference>
<proteinExistence type="predicted"/>
<reference evidence="1 2" key="1">
    <citation type="submission" date="2019-11" db="EMBL/GenBank/DDBJ databases">
        <title>Whole-genome sequence of a Rhodoblastus acidophilus DSM 142.</title>
        <authorList>
            <person name="Kyndt J.A."/>
            <person name="Meyer T.E."/>
        </authorList>
    </citation>
    <scope>NUCLEOTIDE SEQUENCE [LARGE SCALE GENOMIC DNA]</scope>
    <source>
        <strain evidence="1 2">DSM 142</strain>
    </source>
</reference>
<name>A0A6N8DPW0_RHOAC</name>
<dbReference type="PANTHER" id="PTHR23416:SF78">
    <property type="entry name" value="LIPOPOLYSACCHARIDE BIOSYNTHESIS O-ACETYL TRANSFERASE WBBJ-RELATED"/>
    <property type="match status" value="1"/>
</dbReference>
<dbReference type="AlphaFoldDB" id="A0A6N8DPW0"/>
<keyword evidence="1" id="KW-0808">Transferase</keyword>
<dbReference type="EMBL" id="WNKS01000017">
    <property type="protein sequence ID" value="MTV32509.1"/>
    <property type="molecule type" value="Genomic_DNA"/>
</dbReference>
<dbReference type="OrthoDB" id="9815592at2"/>
<sequence>MGFSRMMFFYGLSRFKLFFACLGAQPKIHGCVWYRGLGRLSLGKNTVLDARQRPIELYVKSGGRLDIGEDVIIGSGASIEATHSVTLGRGCRIGMYCKILDTNWHSLRQRDQVPRPIPIEVGENVVLEDNVILLPGARIGDNVTVRARSVVSRTIPPNVVVSGYPARIVERRRAP</sequence>
<dbReference type="InterPro" id="IPR001451">
    <property type="entry name" value="Hexapep"/>
</dbReference>
<dbReference type="Proteomes" id="UP000439113">
    <property type="component" value="Unassembled WGS sequence"/>
</dbReference>
<dbReference type="GO" id="GO:0016740">
    <property type="term" value="F:transferase activity"/>
    <property type="evidence" value="ECO:0007669"/>
    <property type="project" value="UniProtKB-KW"/>
</dbReference>
<dbReference type="RefSeq" id="WP_155447198.1">
    <property type="nucleotide sequence ID" value="NZ_JAOQNR010000017.1"/>
</dbReference>
<dbReference type="InterPro" id="IPR051159">
    <property type="entry name" value="Hexapeptide_acetyltransf"/>
</dbReference>
<dbReference type="SUPFAM" id="SSF51161">
    <property type="entry name" value="Trimeric LpxA-like enzymes"/>
    <property type="match status" value="1"/>
</dbReference>